<accession>A0ABR8LH24</accession>
<evidence type="ECO:0000256" key="4">
    <source>
        <dbReference type="ARBA" id="ARBA00023015"/>
    </source>
</evidence>
<dbReference type="Gene3D" id="2.60.40.10">
    <property type="entry name" value="Immunoglobulins"/>
    <property type="match status" value="1"/>
</dbReference>
<dbReference type="SUPFAM" id="SSF55874">
    <property type="entry name" value="ATPase domain of HSP90 chaperone/DNA topoisomerase II/histidine kinase"/>
    <property type="match status" value="1"/>
</dbReference>
<dbReference type="Pfam" id="PF00072">
    <property type="entry name" value="Response_reg"/>
    <property type="match status" value="1"/>
</dbReference>
<dbReference type="SMART" id="SM00342">
    <property type="entry name" value="HTH_ARAC"/>
    <property type="match status" value="1"/>
</dbReference>
<keyword evidence="3 6" id="KW-0597">Phosphoprotein</keyword>
<dbReference type="Gene3D" id="3.30.565.10">
    <property type="entry name" value="Histidine kinase-like ATPase, C-terminal domain"/>
    <property type="match status" value="1"/>
</dbReference>
<feature type="domain" description="HTH araC/xylS-type" evidence="7">
    <location>
        <begin position="1217"/>
        <end position="1315"/>
    </location>
</feature>
<dbReference type="Gene3D" id="2.130.10.10">
    <property type="entry name" value="YVTN repeat-like/Quinoprotein amine dehydrogenase"/>
    <property type="match status" value="2"/>
</dbReference>
<dbReference type="Pfam" id="PF12833">
    <property type="entry name" value="HTH_18"/>
    <property type="match status" value="1"/>
</dbReference>
<dbReference type="CDD" id="cd00082">
    <property type="entry name" value="HisKA"/>
    <property type="match status" value="1"/>
</dbReference>
<evidence type="ECO:0000256" key="1">
    <source>
        <dbReference type="ARBA" id="ARBA00000085"/>
    </source>
</evidence>
<dbReference type="InterPro" id="IPR003661">
    <property type="entry name" value="HisK_dim/P_dom"/>
</dbReference>
<dbReference type="SMART" id="SM00388">
    <property type="entry name" value="HisKA"/>
    <property type="match status" value="1"/>
</dbReference>
<dbReference type="InterPro" id="IPR018060">
    <property type="entry name" value="HTH_AraC"/>
</dbReference>
<evidence type="ECO:0000259" key="8">
    <source>
        <dbReference type="PROSITE" id="PS50109"/>
    </source>
</evidence>
<evidence type="ECO:0000256" key="3">
    <source>
        <dbReference type="ARBA" id="ARBA00022553"/>
    </source>
</evidence>
<evidence type="ECO:0000259" key="7">
    <source>
        <dbReference type="PROSITE" id="PS01124"/>
    </source>
</evidence>
<gene>
    <name evidence="10" type="ORF">HHX48_07410</name>
</gene>
<dbReference type="SMART" id="SM00387">
    <property type="entry name" value="HATPase_c"/>
    <property type="match status" value="1"/>
</dbReference>
<dbReference type="CDD" id="cd00156">
    <property type="entry name" value="REC"/>
    <property type="match status" value="1"/>
</dbReference>
<evidence type="ECO:0000256" key="2">
    <source>
        <dbReference type="ARBA" id="ARBA00012438"/>
    </source>
</evidence>
<dbReference type="Gene3D" id="1.10.10.60">
    <property type="entry name" value="Homeodomain-like"/>
    <property type="match status" value="1"/>
</dbReference>
<dbReference type="InterPro" id="IPR036890">
    <property type="entry name" value="HATPase_C_sf"/>
</dbReference>
<dbReference type="EMBL" id="JABBXD010000003">
    <property type="protein sequence ID" value="MBD3585556.1"/>
    <property type="molecule type" value="Genomic_DNA"/>
</dbReference>
<dbReference type="InterPro" id="IPR003594">
    <property type="entry name" value="HATPase_dom"/>
</dbReference>
<dbReference type="PROSITE" id="PS50109">
    <property type="entry name" value="HIS_KIN"/>
    <property type="match status" value="1"/>
</dbReference>
<dbReference type="SUPFAM" id="SSF46689">
    <property type="entry name" value="Homeodomain-like"/>
    <property type="match status" value="1"/>
</dbReference>
<dbReference type="InterPro" id="IPR013783">
    <property type="entry name" value="Ig-like_fold"/>
</dbReference>
<dbReference type="InterPro" id="IPR011006">
    <property type="entry name" value="CheY-like_superfamily"/>
</dbReference>
<feature type="modified residue" description="4-aspartylphosphate" evidence="6">
    <location>
        <position position="1116"/>
    </location>
</feature>
<comment type="catalytic activity">
    <reaction evidence="1">
        <text>ATP + protein L-histidine = ADP + protein N-phospho-L-histidine.</text>
        <dbReference type="EC" id="2.7.13.3"/>
    </reaction>
</comment>
<dbReference type="PANTHER" id="PTHR43547">
    <property type="entry name" value="TWO-COMPONENT HISTIDINE KINASE"/>
    <property type="match status" value="1"/>
</dbReference>
<organism evidence="10 11">
    <name type="scientific">Salinimonas profundi</name>
    <dbReference type="NCBI Taxonomy" id="2729140"/>
    <lineage>
        <taxon>Bacteria</taxon>
        <taxon>Pseudomonadati</taxon>
        <taxon>Pseudomonadota</taxon>
        <taxon>Gammaproteobacteria</taxon>
        <taxon>Alteromonadales</taxon>
        <taxon>Alteromonadaceae</taxon>
        <taxon>Alteromonas/Salinimonas group</taxon>
        <taxon>Salinimonas</taxon>
    </lineage>
</organism>
<dbReference type="InterPro" id="IPR015943">
    <property type="entry name" value="WD40/YVTN_repeat-like_dom_sf"/>
</dbReference>
<dbReference type="PROSITE" id="PS01124">
    <property type="entry name" value="HTH_ARAC_FAMILY_2"/>
    <property type="match status" value="1"/>
</dbReference>
<evidence type="ECO:0000259" key="9">
    <source>
        <dbReference type="PROSITE" id="PS50110"/>
    </source>
</evidence>
<evidence type="ECO:0000313" key="11">
    <source>
        <dbReference type="Proteomes" id="UP000624419"/>
    </source>
</evidence>
<dbReference type="InterPro" id="IPR009057">
    <property type="entry name" value="Homeodomain-like_sf"/>
</dbReference>
<dbReference type="PANTHER" id="PTHR43547:SF2">
    <property type="entry name" value="HYBRID SIGNAL TRANSDUCTION HISTIDINE KINASE C"/>
    <property type="match status" value="1"/>
</dbReference>
<dbReference type="PROSITE" id="PS50110">
    <property type="entry name" value="RESPONSE_REGULATORY"/>
    <property type="match status" value="1"/>
</dbReference>
<dbReference type="SUPFAM" id="SSF47384">
    <property type="entry name" value="Homodimeric domain of signal transducing histidine kinase"/>
    <property type="match status" value="1"/>
</dbReference>
<dbReference type="Pfam" id="PF02518">
    <property type="entry name" value="HATPase_c"/>
    <property type="match status" value="1"/>
</dbReference>
<evidence type="ECO:0000256" key="5">
    <source>
        <dbReference type="ARBA" id="ARBA00023163"/>
    </source>
</evidence>
<dbReference type="InterPro" id="IPR005467">
    <property type="entry name" value="His_kinase_dom"/>
</dbReference>
<comment type="caution">
    <text evidence="10">The sequence shown here is derived from an EMBL/GenBank/DDBJ whole genome shotgun (WGS) entry which is preliminary data.</text>
</comment>
<feature type="domain" description="Histidine kinase" evidence="8">
    <location>
        <begin position="829"/>
        <end position="1040"/>
    </location>
</feature>
<dbReference type="Gene3D" id="3.40.50.2300">
    <property type="match status" value="1"/>
</dbReference>
<dbReference type="Gene3D" id="1.10.287.130">
    <property type="match status" value="1"/>
</dbReference>
<dbReference type="Pfam" id="PF00512">
    <property type="entry name" value="HisKA"/>
    <property type="match status" value="1"/>
</dbReference>
<sequence>MRYLSSFVPIFIGLLLCLKTSASELSPLDISKSFAGNKTGLILSVHVSVSGVWLGTENGLFGLMGQKVIQISKTSSAGLLQSNYITDVKELADGRLIFVAYGDGVYTLIPGNSEPKKISYIDEGVHENAWRLKVAQDELYVNSGVDIAVFNLTLSKQTMTLSNVLKGTNRNIISFDVIPDASLWWIEERNGVFAFNNTDNGITSYSIEEFLPEATTVTALLVEKDSLYIGSDIGLHRINLSNNEVVHIVERPASSRFIKKEPFFEIKRSPDGKLWASAEKIYIVDEQEYTLETPLNLYPSLHKSVINIVWRFDFDKYGNFYGADTQRGLFVVPKSTEKLQVLNHMGVIETSSISDLIFNSKSAFWYITPGHLSRYSESSGESSRISLPTNAESWFLSIQGESVTIVNKKGETFRIEKDLESFSSKGNILEANSISGTIVDTAISSAGSFLTINSKRGVNLYRLVESKLIPVPLSNAVGLLSHHNPDGAIYAGVVGEGGFQLSANNDDIRIKKVFEKLGWGTDCLHIQNDEKLWACSTGEGAVLHPEEHGENVRRVLDGKVIRGIGSISDNEILVATNTGLYYVNTDSNQNIALDRSFGITDSDFEYDAIRSSKSLSVVQGDRFAYVINHASLKLNINNYLERESSIHVYEAVSYSNEKLSRREHLADLNLNKPEKDLIVLDAEYNNLALKLAITDYLDYEEKIISYRVKGLNESWSLVNQQKGIFLENIQPGSYILQIRGEPEASEKETVERSITIIVAPPWWLTPYAYAVYSLLSLLIIVYAIVTIRARVAAYKEALAGKVNEQKQALEQNQSYIRTILKRKHRALLNVAKEIQTPLTLILGPLQLVQDNPDDADNPRRISVIARNARRLHLLINQIAEIERLESASSLPRQSYSIKEHLPALLANLESEFQRKDVKMNTRLRATGFISLIPGSLEKIVYNLVRNAVAASPHGGEVSIETRCEALQLIIHVKDSGEALSESDAADIFERFAQSDAETDNRWLPGLAIVKEASLANSGWIGVDSKPGRGNCLSVYLPLINLSEDMPETPPMVVNIVPRIPRIDDERPIVLIVEDNPDMRQYLKDTLRELYNCIEAADGNQALKTMRVIVPDLVISDRYMSQCDGFALRQAMNQETTLKDIPFILINDVQDSEVMEQCVALNIDSMLEKPVEAATLRYTAYQLLSLLSRSKKEVIGTTEPSPFEVPEFANAKEQAFYTGFMHVLSRHFHDEAFGKTEAANLMAVSERQLSRKLQALFAMNFSEILKLYRIYRAKKLLDEGMQVTHVAYEVGFSTLSYFSRSFKIQCNETPSQYQERAASSALS</sequence>
<evidence type="ECO:0000313" key="10">
    <source>
        <dbReference type="EMBL" id="MBD3585556.1"/>
    </source>
</evidence>
<reference evidence="10 11" key="1">
    <citation type="submission" date="2020-04" db="EMBL/GenBank/DDBJ databases">
        <title>Salinimonas sp. HHU 13199.</title>
        <authorList>
            <person name="Cui X."/>
            <person name="Zhang D."/>
        </authorList>
    </citation>
    <scope>NUCLEOTIDE SEQUENCE [LARGE SCALE GENOMIC DNA]</scope>
    <source>
        <strain evidence="10 11">HHU 13199</strain>
    </source>
</reference>
<keyword evidence="11" id="KW-1185">Reference proteome</keyword>
<dbReference type="Proteomes" id="UP000624419">
    <property type="component" value="Unassembled WGS sequence"/>
</dbReference>
<dbReference type="SUPFAM" id="SSF52172">
    <property type="entry name" value="CheY-like"/>
    <property type="match status" value="1"/>
</dbReference>
<dbReference type="InterPro" id="IPR001789">
    <property type="entry name" value="Sig_transdc_resp-reg_receiver"/>
</dbReference>
<protein>
    <recommendedName>
        <fullName evidence="2">histidine kinase</fullName>
        <ecNumber evidence="2">2.7.13.3</ecNumber>
    </recommendedName>
</protein>
<feature type="domain" description="Response regulatory" evidence="9">
    <location>
        <begin position="1068"/>
        <end position="1183"/>
    </location>
</feature>
<keyword evidence="5" id="KW-0804">Transcription</keyword>
<dbReference type="RefSeq" id="WP_191023739.1">
    <property type="nucleotide sequence ID" value="NZ_JABBXD010000003.1"/>
</dbReference>
<keyword evidence="4" id="KW-0805">Transcription regulation</keyword>
<name>A0ABR8LH24_9ALTE</name>
<dbReference type="InterPro" id="IPR036097">
    <property type="entry name" value="HisK_dim/P_sf"/>
</dbReference>
<proteinExistence type="predicted"/>
<evidence type="ECO:0000256" key="6">
    <source>
        <dbReference type="PROSITE-ProRule" id="PRU00169"/>
    </source>
</evidence>
<dbReference type="EC" id="2.7.13.3" evidence="2"/>
<dbReference type="SMART" id="SM00448">
    <property type="entry name" value="REC"/>
    <property type="match status" value="1"/>
</dbReference>
<dbReference type="SUPFAM" id="SSF101898">
    <property type="entry name" value="NHL repeat"/>
    <property type="match status" value="2"/>
</dbReference>